<dbReference type="EMBL" id="CP097770">
    <property type="protein sequence ID" value="UZP76172.1"/>
    <property type="molecule type" value="Genomic_DNA"/>
</dbReference>
<reference evidence="1" key="1">
    <citation type="submission" date="2022-11" db="EMBL/GenBank/DDBJ databases">
        <authorList>
            <person name="Vasilchenko N.G."/>
            <person name="Prazdnova E.V."/>
            <person name="Gorovtsov A.V."/>
            <person name="Chistyakov V.A."/>
            <person name="Pak M.L."/>
        </authorList>
    </citation>
    <scope>NUCLEOTIDE SEQUENCE</scope>
    <source>
        <strain evidence="1">R 4.5</strain>
    </source>
</reference>
<proteinExistence type="predicted"/>
<gene>
    <name evidence="1" type="ORF">MF626_06555</name>
</gene>
<accession>A0AAE9PR57</accession>
<name>A0AAE9PR57_PAEPO</name>
<dbReference type="AlphaFoldDB" id="A0AAE9PR57"/>
<sequence length="91" mass="10381">MDKRLARALNIRLGKYANESTKNEKTVFGAKPIPAELKKKKRTDEVPRFQFGALLLYDRANRTDLQGSFSAITTWFCEIESNAFGGTIRRI</sequence>
<organism evidence="1">
    <name type="scientific">Paenibacillus polymyxa</name>
    <name type="common">Bacillus polymyxa</name>
    <dbReference type="NCBI Taxonomy" id="1406"/>
    <lineage>
        <taxon>Bacteria</taxon>
        <taxon>Bacillati</taxon>
        <taxon>Bacillota</taxon>
        <taxon>Bacilli</taxon>
        <taxon>Bacillales</taxon>
        <taxon>Paenibacillaceae</taxon>
        <taxon>Paenibacillus</taxon>
    </lineage>
</organism>
<protein>
    <submittedName>
        <fullName evidence="1">Uncharacterized protein</fullName>
    </submittedName>
</protein>
<evidence type="ECO:0000313" key="1">
    <source>
        <dbReference type="EMBL" id="UZP76172.1"/>
    </source>
</evidence>